<dbReference type="SUPFAM" id="SSF56935">
    <property type="entry name" value="Porins"/>
    <property type="match status" value="1"/>
</dbReference>
<dbReference type="GO" id="GO:0015288">
    <property type="term" value="F:porin activity"/>
    <property type="evidence" value="ECO:0007669"/>
    <property type="project" value="UniProtKB-KW"/>
</dbReference>
<keyword evidence="4" id="KW-1134">Transmembrane beta strand</keyword>
<dbReference type="GO" id="GO:0046930">
    <property type="term" value="C:pore complex"/>
    <property type="evidence" value="ECO:0007669"/>
    <property type="project" value="UniProtKB-KW"/>
</dbReference>
<keyword evidence="3" id="KW-0813">Transport</keyword>
<dbReference type="GO" id="GO:0009279">
    <property type="term" value="C:cell outer membrane"/>
    <property type="evidence" value="ECO:0007669"/>
    <property type="project" value="UniProtKB-SubCell"/>
</dbReference>
<evidence type="ECO:0000256" key="1">
    <source>
        <dbReference type="ARBA" id="ARBA00004571"/>
    </source>
</evidence>
<proteinExistence type="predicted"/>
<keyword evidence="5" id="KW-0812">Transmembrane</keyword>
<reference evidence="13 15" key="1">
    <citation type="submission" date="2014-04" db="EMBL/GenBank/DDBJ databases">
        <authorList>
            <person name="Bishop-Lilly K.A."/>
            <person name="Broomall S.M."/>
            <person name="Chain P.S."/>
            <person name="Chertkov O."/>
            <person name="Coyne S.R."/>
            <person name="Daligault H.E."/>
            <person name="Davenport K.W."/>
            <person name="Erkkila T."/>
            <person name="Frey K.G."/>
            <person name="Gibbons H.S."/>
            <person name="Gu W."/>
            <person name="Jaissle J."/>
            <person name="Johnson S.L."/>
            <person name="Koroleva G.I."/>
            <person name="Ladner J.T."/>
            <person name="Lo C.-C."/>
            <person name="Minogue T.D."/>
            <person name="Munk C."/>
            <person name="Palacios G.F."/>
            <person name="Redden C.L."/>
            <person name="Rosenzweig C.N."/>
            <person name="Scholz M.B."/>
            <person name="Teshima H."/>
            <person name="Xu Y."/>
        </authorList>
    </citation>
    <scope>NUCLEOTIDE SEQUENCE [LARGE SCALE GENOMIC DNA]</scope>
    <source>
        <strain evidence="13">Gladioli</strain>
        <strain evidence="15">gladioli</strain>
    </source>
</reference>
<dbReference type="Pfam" id="PF13609">
    <property type="entry name" value="Porin_4"/>
    <property type="match status" value="1"/>
</dbReference>
<evidence type="ECO:0000256" key="7">
    <source>
        <dbReference type="ARBA" id="ARBA00023065"/>
    </source>
</evidence>
<evidence type="ECO:0000256" key="8">
    <source>
        <dbReference type="ARBA" id="ARBA00023114"/>
    </source>
</evidence>
<dbReference type="InterPro" id="IPR050298">
    <property type="entry name" value="Gram-neg_bact_OMP"/>
</dbReference>
<evidence type="ECO:0000256" key="5">
    <source>
        <dbReference type="ARBA" id="ARBA00022692"/>
    </source>
</evidence>
<dbReference type="GO" id="GO:0006811">
    <property type="term" value="P:monoatomic ion transport"/>
    <property type="evidence" value="ECO:0007669"/>
    <property type="project" value="UniProtKB-KW"/>
</dbReference>
<keyword evidence="8" id="KW-0626">Porin</keyword>
<evidence type="ECO:0000313" key="14">
    <source>
        <dbReference type="EMBL" id="PEH37855.1"/>
    </source>
</evidence>
<dbReference type="Gene3D" id="2.40.160.10">
    <property type="entry name" value="Porin"/>
    <property type="match status" value="1"/>
</dbReference>
<keyword evidence="9" id="KW-0472">Membrane</keyword>
<keyword evidence="7" id="KW-0406">Ion transport</keyword>
<protein>
    <submittedName>
        <fullName evidence="13 14">Porin</fullName>
    </submittedName>
</protein>
<comment type="subcellular location">
    <subcellularLocation>
        <location evidence="1">Cell outer membrane</location>
        <topology evidence="1">Multi-pass membrane protein</topology>
    </subcellularLocation>
</comment>
<evidence type="ECO:0000313" key="16">
    <source>
        <dbReference type="Proteomes" id="UP000220629"/>
    </source>
</evidence>
<keyword evidence="10" id="KW-0998">Cell outer membrane</keyword>
<feature type="chain" id="PRO_5011844086" evidence="11">
    <location>
        <begin position="21"/>
        <end position="367"/>
    </location>
</feature>
<comment type="subunit">
    <text evidence="2">Homotrimer.</text>
</comment>
<dbReference type="AlphaFoldDB" id="A0A095HCY5"/>
<sequence length="367" mass="39405">MKDKLLVLLIVGAFSSIASAQSSVTLYGVLDVGIRMDTHQTANGGKLFTMGNGGMLSSNRWGILGSEDLGGGMKAFFRLESGFTPNTGALQQATPAGAPRIFGRSAYVGLSNNYGSVTLGRQYTLIHETVASNDVFQLANYSQTYAFQAAGETGGARLDNSIRYTSPQFAGFTIRGQYTLGGVAGDFHHASSPEISFTYASGPLTVNGAYVVINDIGGLTPATSTYGSTYYGITIPDSKQKAAAIGATYAFSKFTLYANYIYSHVSPADYKNNSFSVAGDYFVTPSFDIRLPVYFDFLHHAGTSGARITTGPVFDYFLSKLTDVYAGFDYNHFTGAWTTLASNSSFTMPIHGYNSVLETYVGLRHKF</sequence>
<evidence type="ECO:0000256" key="3">
    <source>
        <dbReference type="ARBA" id="ARBA00022448"/>
    </source>
</evidence>
<evidence type="ECO:0000256" key="9">
    <source>
        <dbReference type="ARBA" id="ARBA00023136"/>
    </source>
</evidence>
<evidence type="ECO:0000313" key="13">
    <source>
        <dbReference type="EMBL" id="KGC11439.1"/>
    </source>
</evidence>
<gene>
    <name evidence="14" type="ORF">CRM94_25625</name>
    <name evidence="13" type="ORF">DM48_7424</name>
</gene>
<evidence type="ECO:0000256" key="6">
    <source>
        <dbReference type="ARBA" id="ARBA00022729"/>
    </source>
</evidence>
<dbReference type="InterPro" id="IPR033900">
    <property type="entry name" value="Gram_neg_porin_domain"/>
</dbReference>
<evidence type="ECO:0000256" key="4">
    <source>
        <dbReference type="ARBA" id="ARBA00022452"/>
    </source>
</evidence>
<evidence type="ECO:0000256" key="11">
    <source>
        <dbReference type="SAM" id="SignalP"/>
    </source>
</evidence>
<feature type="domain" description="Porin" evidence="12">
    <location>
        <begin position="11"/>
        <end position="335"/>
    </location>
</feature>
<evidence type="ECO:0000313" key="15">
    <source>
        <dbReference type="Proteomes" id="UP000029590"/>
    </source>
</evidence>
<reference evidence="14" key="3">
    <citation type="submission" date="2017-09" db="EMBL/GenBank/DDBJ databases">
        <title>FDA dAtabase for Regulatory Grade micrObial Sequences (FDA-ARGOS): Supporting development and validation of Infectious Disease Dx tests.</title>
        <authorList>
            <person name="Minogue T."/>
            <person name="Wolcott M."/>
            <person name="Wasieloski L."/>
            <person name="Aguilar W."/>
            <person name="Moore D."/>
            <person name="Tallon L.J."/>
            <person name="Sadzewicz L."/>
            <person name="Ott S."/>
            <person name="Zhao X."/>
            <person name="Nagaraj S."/>
            <person name="Vavikolanu K."/>
            <person name="Aluvathingal J."/>
            <person name="Nadendla S."/>
            <person name="Sichtig H."/>
        </authorList>
    </citation>
    <scope>NUCLEOTIDE SEQUENCE</scope>
    <source>
        <strain evidence="14">FDAARGOS_390</strain>
    </source>
</reference>
<dbReference type="Proteomes" id="UP000029590">
    <property type="component" value="Unassembled WGS sequence"/>
</dbReference>
<name>A0A095HCY5_BURGA</name>
<dbReference type="KEGG" id="bgo:BM43_4072"/>
<dbReference type="PANTHER" id="PTHR34501">
    <property type="entry name" value="PROTEIN YDDL-RELATED"/>
    <property type="match status" value="1"/>
</dbReference>
<dbReference type="PANTHER" id="PTHR34501:SF9">
    <property type="entry name" value="MAJOR OUTER MEMBRANE PROTEIN P.IA"/>
    <property type="match status" value="1"/>
</dbReference>
<accession>A0A095HCY5</accession>
<dbReference type="OrthoDB" id="9128909at2"/>
<dbReference type="RefSeq" id="WP_036050538.1">
    <property type="nucleotide sequence ID" value="NZ_CADEVY010000004.1"/>
</dbReference>
<dbReference type="EMBL" id="JPGG01000017">
    <property type="protein sequence ID" value="KGC11439.1"/>
    <property type="molecule type" value="Genomic_DNA"/>
</dbReference>
<feature type="signal peptide" evidence="11">
    <location>
        <begin position="1"/>
        <end position="20"/>
    </location>
</feature>
<evidence type="ECO:0000259" key="12">
    <source>
        <dbReference type="Pfam" id="PF13609"/>
    </source>
</evidence>
<comment type="caution">
    <text evidence="14">The sequence shown here is derived from an EMBL/GenBank/DDBJ whole genome shotgun (WGS) entry which is preliminary data.</text>
</comment>
<evidence type="ECO:0000256" key="2">
    <source>
        <dbReference type="ARBA" id="ARBA00011233"/>
    </source>
</evidence>
<dbReference type="Proteomes" id="UP000220629">
    <property type="component" value="Unassembled WGS sequence"/>
</dbReference>
<organism evidence="14 16">
    <name type="scientific">Burkholderia gladioli</name>
    <name type="common">Pseudomonas marginata</name>
    <name type="synonym">Phytomonas marginata</name>
    <dbReference type="NCBI Taxonomy" id="28095"/>
    <lineage>
        <taxon>Bacteria</taxon>
        <taxon>Pseudomonadati</taxon>
        <taxon>Pseudomonadota</taxon>
        <taxon>Betaproteobacteria</taxon>
        <taxon>Burkholderiales</taxon>
        <taxon>Burkholderiaceae</taxon>
        <taxon>Burkholderia</taxon>
    </lineage>
</organism>
<reference evidence="16" key="2">
    <citation type="submission" date="2017-09" db="EMBL/GenBank/DDBJ databases">
        <title>FDA dAtabase for Regulatory Grade micrObial Sequences (FDA-ARGOS): Supporting development and validation of Infectious Disease Dx tests.</title>
        <authorList>
            <person name="Minogue T."/>
            <person name="Wolcott M."/>
            <person name="Wasieloski L."/>
            <person name="Aguilar W."/>
            <person name="Moore D."/>
            <person name="Tallon L."/>
            <person name="Sadzewicz L."/>
            <person name="Ott S."/>
            <person name="Zhao X."/>
            <person name="Nagaraj S."/>
            <person name="Vavikolanu K."/>
            <person name="Aluvathingal J."/>
            <person name="Nadendla S."/>
            <person name="Sichtig H."/>
        </authorList>
    </citation>
    <scope>NUCLEOTIDE SEQUENCE [LARGE SCALE GENOMIC DNA]</scope>
    <source>
        <strain evidence="16">FDAARGOS_390</strain>
    </source>
</reference>
<dbReference type="CDD" id="cd00342">
    <property type="entry name" value="gram_neg_porins"/>
    <property type="match status" value="1"/>
</dbReference>
<evidence type="ECO:0000256" key="10">
    <source>
        <dbReference type="ARBA" id="ARBA00023237"/>
    </source>
</evidence>
<dbReference type="InterPro" id="IPR023614">
    <property type="entry name" value="Porin_dom_sf"/>
</dbReference>
<dbReference type="EMBL" id="PDDY01000004">
    <property type="protein sequence ID" value="PEH37855.1"/>
    <property type="molecule type" value="Genomic_DNA"/>
</dbReference>
<keyword evidence="6 11" id="KW-0732">Signal</keyword>